<protein>
    <submittedName>
        <fullName evidence="2">Uncharacterized protein</fullName>
    </submittedName>
</protein>
<evidence type="ECO:0000256" key="1">
    <source>
        <dbReference type="SAM" id="MobiDB-lite"/>
    </source>
</evidence>
<name>A0A9Q0HCC7_9MAGN</name>
<proteinExistence type="predicted"/>
<sequence>MPLPPPNPPSAPRPHCRPRHCSRCQTQETSVQSSTSLRPIRQNHQHSGNPTALGNQCFSFSQQLDAQPIVDAHFQSKALITGRKCFLSIKWKSSPINEEGPTVIAGALGVRTNSAHFSLVLTCMWITLYAIKADMTGHREMILFHLSLEDG</sequence>
<dbReference type="EMBL" id="JAMYWD010000008">
    <property type="protein sequence ID" value="KAJ4963195.1"/>
    <property type="molecule type" value="Genomic_DNA"/>
</dbReference>
<dbReference type="AlphaFoldDB" id="A0A9Q0HCC7"/>
<evidence type="ECO:0000313" key="3">
    <source>
        <dbReference type="Proteomes" id="UP001141806"/>
    </source>
</evidence>
<feature type="compositionally biased region" description="Pro residues" evidence="1">
    <location>
        <begin position="1"/>
        <end position="12"/>
    </location>
</feature>
<evidence type="ECO:0000313" key="2">
    <source>
        <dbReference type="EMBL" id="KAJ4963195.1"/>
    </source>
</evidence>
<keyword evidence="3" id="KW-1185">Reference proteome</keyword>
<feature type="region of interest" description="Disordered" evidence="1">
    <location>
        <begin position="1"/>
        <end position="52"/>
    </location>
</feature>
<accession>A0A9Q0HCC7</accession>
<reference evidence="2" key="1">
    <citation type="journal article" date="2023" name="Plant J.">
        <title>The genome of the king protea, Protea cynaroides.</title>
        <authorList>
            <person name="Chang J."/>
            <person name="Duong T.A."/>
            <person name="Schoeman C."/>
            <person name="Ma X."/>
            <person name="Roodt D."/>
            <person name="Barker N."/>
            <person name="Li Z."/>
            <person name="Van de Peer Y."/>
            <person name="Mizrachi E."/>
        </authorList>
    </citation>
    <scope>NUCLEOTIDE SEQUENCE</scope>
    <source>
        <tissue evidence="2">Young leaves</tissue>
    </source>
</reference>
<feature type="compositionally biased region" description="Low complexity" evidence="1">
    <location>
        <begin position="23"/>
        <end position="36"/>
    </location>
</feature>
<dbReference type="Proteomes" id="UP001141806">
    <property type="component" value="Unassembled WGS sequence"/>
</dbReference>
<organism evidence="2 3">
    <name type="scientific">Protea cynaroides</name>
    <dbReference type="NCBI Taxonomy" id="273540"/>
    <lineage>
        <taxon>Eukaryota</taxon>
        <taxon>Viridiplantae</taxon>
        <taxon>Streptophyta</taxon>
        <taxon>Embryophyta</taxon>
        <taxon>Tracheophyta</taxon>
        <taxon>Spermatophyta</taxon>
        <taxon>Magnoliopsida</taxon>
        <taxon>Proteales</taxon>
        <taxon>Proteaceae</taxon>
        <taxon>Protea</taxon>
    </lineage>
</organism>
<comment type="caution">
    <text evidence="2">The sequence shown here is derived from an EMBL/GenBank/DDBJ whole genome shotgun (WGS) entry which is preliminary data.</text>
</comment>
<gene>
    <name evidence="2" type="ORF">NE237_023134</name>
</gene>